<comment type="catalytic activity">
    <reaction evidence="5">
        <text>UDP-N-acetyl-alpha-D-mannosamine + N-acetyl-alpha-D-glucosaminyl-di-trans,octa-cis-undecaprenyl diphosphate = N-acetyl-beta-D-mannosaminyl-(1-&gt;4)-N-acetyl-alpha-D-glucosaminyl di-trans,octa-cis-undecaprenyl diphosphate + UDP + H(+)</text>
        <dbReference type="Rhea" id="RHEA:16053"/>
        <dbReference type="ChEBI" id="CHEBI:15378"/>
        <dbReference type="ChEBI" id="CHEBI:58223"/>
        <dbReference type="ChEBI" id="CHEBI:62959"/>
        <dbReference type="ChEBI" id="CHEBI:68623"/>
        <dbReference type="ChEBI" id="CHEBI:132210"/>
        <dbReference type="EC" id="2.4.1.187"/>
    </reaction>
</comment>
<comment type="similarity">
    <text evidence="5">Belongs to the glycosyltransferase 26 family. TagA/TarA subfamily.</text>
</comment>
<dbReference type="InterPro" id="IPR034714">
    <property type="entry name" value="TagA_TarA"/>
</dbReference>
<dbReference type="PANTHER" id="PTHR34136:SF1">
    <property type="entry name" value="UDP-N-ACETYL-D-MANNOSAMINURONIC ACID TRANSFERASE"/>
    <property type="match status" value="1"/>
</dbReference>
<organism evidence="6 7">
    <name type="scientific">Chengkuizengella marina</name>
    <dbReference type="NCBI Taxonomy" id="2507566"/>
    <lineage>
        <taxon>Bacteria</taxon>
        <taxon>Bacillati</taxon>
        <taxon>Bacillota</taxon>
        <taxon>Bacilli</taxon>
        <taxon>Bacillales</taxon>
        <taxon>Paenibacillaceae</taxon>
        <taxon>Chengkuizengella</taxon>
    </lineage>
</organism>
<reference evidence="6 7" key="1">
    <citation type="submission" date="2019-01" db="EMBL/GenBank/DDBJ databases">
        <title>Chengkuizengella sp. nov., isolated from deep-sea sediment of East Pacific Ocean.</title>
        <authorList>
            <person name="Yang J."/>
            <person name="Lai Q."/>
            <person name="Shao Z."/>
        </authorList>
    </citation>
    <scope>NUCLEOTIDE SEQUENCE [LARGE SCALE GENOMIC DNA]</scope>
    <source>
        <strain evidence="6 7">YPA3-1-1</strain>
    </source>
</reference>
<dbReference type="CDD" id="cd06533">
    <property type="entry name" value="Glyco_transf_WecG_TagA"/>
    <property type="match status" value="1"/>
</dbReference>
<dbReference type="GO" id="GO:0019350">
    <property type="term" value="P:teichoic acid biosynthetic process"/>
    <property type="evidence" value="ECO:0007669"/>
    <property type="project" value="UniProtKB-UniRule"/>
</dbReference>
<sequence length="253" mass="29377">MDKTQTKFPTLSMYGIDVSKMNMQETVQYLTEAIQQKRTHQIITANPIMIMAALNNATFAKAMQSAELVVPDGTGLVWAANYVGQPVKERVPGFDLMFELLKVANEKQWKVYLLGTTTEVIQESSEKLKAQFPKVRFVGARDGFFSENEDMQVVEEIRKLSPDLLFVARSVSTQEPWIYKYKHQLDIPVMMGVGGTFDVIAGKLKRAPKWMQKLRLEWFYRLLQQPSRYKRMLDLPKFVFRVRKDRDIITQKR</sequence>
<dbReference type="EC" id="2.4.1.187" evidence="5"/>
<comment type="pathway">
    <text evidence="5">Cell wall biogenesis; teichoic acid biosynthesis.</text>
</comment>
<dbReference type="Pfam" id="PF03808">
    <property type="entry name" value="Glyco_tran_WecG"/>
    <property type="match status" value="1"/>
</dbReference>
<evidence type="ECO:0000313" key="7">
    <source>
        <dbReference type="Proteomes" id="UP000448943"/>
    </source>
</evidence>
<dbReference type="EMBL" id="SIJB01000033">
    <property type="protein sequence ID" value="NBI30580.1"/>
    <property type="molecule type" value="Genomic_DNA"/>
</dbReference>
<evidence type="ECO:0000256" key="3">
    <source>
        <dbReference type="ARBA" id="ARBA00022944"/>
    </source>
</evidence>
<evidence type="ECO:0000256" key="2">
    <source>
        <dbReference type="ARBA" id="ARBA00022679"/>
    </source>
</evidence>
<keyword evidence="3 5" id="KW-0777">Teichoic acid biosynthesis</keyword>
<dbReference type="HAMAP" id="MF_02070">
    <property type="entry name" value="TagA_TarA"/>
    <property type="match status" value="1"/>
</dbReference>
<evidence type="ECO:0000256" key="4">
    <source>
        <dbReference type="ARBA" id="ARBA00023316"/>
    </source>
</evidence>
<proteinExistence type="inferred from homology"/>
<gene>
    <name evidence="6" type="ORF">ERL59_16645</name>
</gene>
<keyword evidence="4 5" id="KW-0961">Cell wall biogenesis/degradation</keyword>
<dbReference type="PANTHER" id="PTHR34136">
    <property type="match status" value="1"/>
</dbReference>
<protein>
    <recommendedName>
        <fullName evidence="5">N-acetylglucosaminyldiphosphoundecaprenol N-acetyl-beta-D-mannosaminyltransferase</fullName>
        <ecNumber evidence="5">2.4.1.187</ecNumber>
    </recommendedName>
    <alternativeName>
        <fullName evidence="5">N-acetylmannosaminyltransferase</fullName>
    </alternativeName>
    <alternativeName>
        <fullName evidence="5">UDP-N-acetylmannosamine transferase</fullName>
    </alternativeName>
    <alternativeName>
        <fullName evidence="5">UDP-N-acetylmannosamine:N-acetylglucosaminyl pyrophosphorylundecaprenol N-acetylmannosaminyltransferase</fullName>
    </alternativeName>
</protein>
<dbReference type="GO" id="GO:0047244">
    <property type="term" value="F:N-acetylglucosaminyldiphosphoundecaprenol N-acetyl-beta-D-mannosaminyltransferase activity"/>
    <property type="evidence" value="ECO:0007669"/>
    <property type="project" value="UniProtKB-UniRule"/>
</dbReference>
<keyword evidence="1 5" id="KW-0328">Glycosyltransferase</keyword>
<dbReference type="InterPro" id="IPR004629">
    <property type="entry name" value="WecG_TagA_CpsF"/>
</dbReference>
<dbReference type="UniPathway" id="UPA00632"/>
<evidence type="ECO:0000256" key="1">
    <source>
        <dbReference type="ARBA" id="ARBA00022676"/>
    </source>
</evidence>
<keyword evidence="7" id="KW-1185">Reference proteome</keyword>
<comment type="function">
    <text evidence="5">Catalyzes the conversion of GlcNAc-PP-undecaprenol into ManNAc-GlcNAc-PP-undecaprenol, the first committed lipid intermediate in the de novo synthesis of teichoic acid.</text>
</comment>
<dbReference type="RefSeq" id="WP_160647394.1">
    <property type="nucleotide sequence ID" value="NZ_SIJB01000033.1"/>
</dbReference>
<evidence type="ECO:0000313" key="6">
    <source>
        <dbReference type="EMBL" id="NBI30580.1"/>
    </source>
</evidence>
<dbReference type="Proteomes" id="UP000448943">
    <property type="component" value="Unassembled WGS sequence"/>
</dbReference>
<dbReference type="NCBIfam" id="TIGR00696">
    <property type="entry name" value="wecG_tagA_cpsF"/>
    <property type="match status" value="1"/>
</dbReference>
<name>A0A6N9Q732_9BACL</name>
<dbReference type="OrthoDB" id="9771846at2"/>
<dbReference type="AlphaFoldDB" id="A0A6N9Q732"/>
<dbReference type="GO" id="GO:0071555">
    <property type="term" value="P:cell wall organization"/>
    <property type="evidence" value="ECO:0007669"/>
    <property type="project" value="UniProtKB-KW"/>
</dbReference>
<evidence type="ECO:0000256" key="5">
    <source>
        <dbReference type="HAMAP-Rule" id="MF_02070"/>
    </source>
</evidence>
<comment type="caution">
    <text evidence="6">The sequence shown here is derived from an EMBL/GenBank/DDBJ whole genome shotgun (WGS) entry which is preliminary data.</text>
</comment>
<accession>A0A6N9Q732</accession>
<keyword evidence="2 5" id="KW-0808">Transferase</keyword>